<gene>
    <name evidence="2" type="ORF">Q7X28_09590</name>
</gene>
<proteinExistence type="predicted"/>
<dbReference type="Proteomes" id="UP001178281">
    <property type="component" value="Unassembled WGS sequence"/>
</dbReference>
<feature type="transmembrane region" description="Helical" evidence="1">
    <location>
        <begin position="16"/>
        <end position="33"/>
    </location>
</feature>
<accession>A0AA90N9J4</accession>
<name>A0AA90N9J4_9ACTN</name>
<comment type="caution">
    <text evidence="2">The sequence shown here is derived from an EMBL/GenBank/DDBJ whole genome shotgun (WGS) entry which is preliminary data.</text>
</comment>
<keyword evidence="1" id="KW-0472">Membrane</keyword>
<keyword evidence="3" id="KW-1185">Reference proteome</keyword>
<reference evidence="2" key="1">
    <citation type="submission" date="2023-08" db="EMBL/GenBank/DDBJ databases">
        <title>The draft genome of Tsukamurella strandjordii strain 050030.</title>
        <authorList>
            <person name="Zhao F."/>
            <person name="Feng Y."/>
            <person name="Zong Z."/>
        </authorList>
    </citation>
    <scope>NUCLEOTIDE SEQUENCE</scope>
    <source>
        <strain evidence="2">050030</strain>
    </source>
</reference>
<keyword evidence="1" id="KW-1133">Transmembrane helix</keyword>
<keyword evidence="1" id="KW-0812">Transmembrane</keyword>
<feature type="transmembrane region" description="Helical" evidence="1">
    <location>
        <begin position="39"/>
        <end position="57"/>
    </location>
</feature>
<sequence length="65" mass="6823">MDAVRLGPAPTRSREIFVIVITVVVLAAGFVAFQPPAALAAVVAAVIAAHMAVRWVLGSRKWGRA</sequence>
<dbReference type="EMBL" id="JAUTIX010000003">
    <property type="protein sequence ID" value="MDP0398176.1"/>
    <property type="molecule type" value="Genomic_DNA"/>
</dbReference>
<evidence type="ECO:0000256" key="1">
    <source>
        <dbReference type="SAM" id="Phobius"/>
    </source>
</evidence>
<evidence type="ECO:0000313" key="2">
    <source>
        <dbReference type="EMBL" id="MDP0398176.1"/>
    </source>
</evidence>
<dbReference type="RefSeq" id="WP_220657875.1">
    <property type="nucleotide sequence ID" value="NZ_BAAAII010000004.1"/>
</dbReference>
<protein>
    <submittedName>
        <fullName evidence="2">Uncharacterized protein</fullName>
    </submittedName>
</protein>
<organism evidence="2 3">
    <name type="scientific">Tsukamurella strandjordii</name>
    <dbReference type="NCBI Taxonomy" id="147577"/>
    <lineage>
        <taxon>Bacteria</taxon>
        <taxon>Bacillati</taxon>
        <taxon>Actinomycetota</taxon>
        <taxon>Actinomycetes</taxon>
        <taxon>Mycobacteriales</taxon>
        <taxon>Tsukamurellaceae</taxon>
        <taxon>Tsukamurella</taxon>
    </lineage>
</organism>
<evidence type="ECO:0000313" key="3">
    <source>
        <dbReference type="Proteomes" id="UP001178281"/>
    </source>
</evidence>
<dbReference type="AlphaFoldDB" id="A0AA90N9J4"/>